<dbReference type="AlphaFoldDB" id="A0A9W7HWI0"/>
<dbReference type="Proteomes" id="UP001165190">
    <property type="component" value="Unassembled WGS sequence"/>
</dbReference>
<name>A0A9W7HWI0_HIBTR</name>
<dbReference type="PROSITE" id="PS50102">
    <property type="entry name" value="RRM"/>
    <property type="match status" value="1"/>
</dbReference>
<accession>A0A9W7HWI0</accession>
<evidence type="ECO:0000313" key="4">
    <source>
        <dbReference type="Proteomes" id="UP001165190"/>
    </source>
</evidence>
<reference evidence="3" key="1">
    <citation type="submission" date="2023-05" db="EMBL/GenBank/DDBJ databases">
        <title>Genome and transcriptome analyses reveal genes involved in the formation of fine ridges on petal epidermal cells in Hibiscus trionum.</title>
        <authorList>
            <person name="Koshimizu S."/>
            <person name="Masuda S."/>
            <person name="Ishii T."/>
            <person name="Shirasu K."/>
            <person name="Hoshino A."/>
            <person name="Arita M."/>
        </authorList>
    </citation>
    <scope>NUCLEOTIDE SEQUENCE</scope>
    <source>
        <strain evidence="3">Hamamatsu line</strain>
    </source>
</reference>
<sequence length="130" mass="14730">MLVSGRSESASGLVGAHVRRRSGVSIFIDNVSKRIHPNTLKEALKGYGVVTDTYIAYWNRSRRNNPTTFAFARFRSVREALEAVRKGNGSMMEGYRVNMFLAYQKEKRVLKGRSPAKNYLSRRGAWRDGA</sequence>
<gene>
    <name evidence="3" type="ORF">HRI_002067100</name>
</gene>
<keyword evidence="1" id="KW-0694">RNA-binding</keyword>
<dbReference type="EMBL" id="BSYR01000019">
    <property type="protein sequence ID" value="GMI83978.1"/>
    <property type="molecule type" value="Genomic_DNA"/>
</dbReference>
<feature type="domain" description="RRM" evidence="2">
    <location>
        <begin position="24"/>
        <end position="104"/>
    </location>
</feature>
<dbReference type="Pfam" id="PF00076">
    <property type="entry name" value="RRM_1"/>
    <property type="match status" value="1"/>
</dbReference>
<dbReference type="GO" id="GO:0003723">
    <property type="term" value="F:RNA binding"/>
    <property type="evidence" value="ECO:0007669"/>
    <property type="project" value="UniProtKB-UniRule"/>
</dbReference>
<evidence type="ECO:0000259" key="2">
    <source>
        <dbReference type="PROSITE" id="PS50102"/>
    </source>
</evidence>
<keyword evidence="4" id="KW-1185">Reference proteome</keyword>
<dbReference type="Gene3D" id="3.30.70.330">
    <property type="match status" value="1"/>
</dbReference>
<dbReference type="SMART" id="SM00360">
    <property type="entry name" value="RRM"/>
    <property type="match status" value="1"/>
</dbReference>
<dbReference type="SUPFAM" id="SSF54928">
    <property type="entry name" value="RNA-binding domain, RBD"/>
    <property type="match status" value="1"/>
</dbReference>
<dbReference type="InterPro" id="IPR035979">
    <property type="entry name" value="RBD_domain_sf"/>
</dbReference>
<evidence type="ECO:0000256" key="1">
    <source>
        <dbReference type="PROSITE-ProRule" id="PRU00176"/>
    </source>
</evidence>
<evidence type="ECO:0000313" key="3">
    <source>
        <dbReference type="EMBL" id="GMI83978.1"/>
    </source>
</evidence>
<dbReference type="InterPro" id="IPR012677">
    <property type="entry name" value="Nucleotide-bd_a/b_plait_sf"/>
</dbReference>
<comment type="caution">
    <text evidence="3">The sequence shown here is derived from an EMBL/GenBank/DDBJ whole genome shotgun (WGS) entry which is preliminary data.</text>
</comment>
<protein>
    <recommendedName>
        <fullName evidence="2">RRM domain-containing protein</fullName>
    </recommendedName>
</protein>
<dbReference type="CDD" id="cd00590">
    <property type="entry name" value="RRM_SF"/>
    <property type="match status" value="1"/>
</dbReference>
<dbReference type="InterPro" id="IPR000504">
    <property type="entry name" value="RRM_dom"/>
</dbReference>
<dbReference type="OrthoDB" id="439808at2759"/>
<proteinExistence type="predicted"/>
<organism evidence="3 4">
    <name type="scientific">Hibiscus trionum</name>
    <name type="common">Flower of an hour</name>
    <dbReference type="NCBI Taxonomy" id="183268"/>
    <lineage>
        <taxon>Eukaryota</taxon>
        <taxon>Viridiplantae</taxon>
        <taxon>Streptophyta</taxon>
        <taxon>Embryophyta</taxon>
        <taxon>Tracheophyta</taxon>
        <taxon>Spermatophyta</taxon>
        <taxon>Magnoliopsida</taxon>
        <taxon>eudicotyledons</taxon>
        <taxon>Gunneridae</taxon>
        <taxon>Pentapetalae</taxon>
        <taxon>rosids</taxon>
        <taxon>malvids</taxon>
        <taxon>Malvales</taxon>
        <taxon>Malvaceae</taxon>
        <taxon>Malvoideae</taxon>
        <taxon>Hibiscus</taxon>
    </lineage>
</organism>